<dbReference type="PANTHER" id="PTHR36484">
    <property type="entry name" value="OS01G0558700 PROTEIN"/>
    <property type="match status" value="1"/>
</dbReference>
<organism evidence="1 2">
    <name type="scientific">Papaver atlanticum</name>
    <dbReference type="NCBI Taxonomy" id="357466"/>
    <lineage>
        <taxon>Eukaryota</taxon>
        <taxon>Viridiplantae</taxon>
        <taxon>Streptophyta</taxon>
        <taxon>Embryophyta</taxon>
        <taxon>Tracheophyta</taxon>
        <taxon>Spermatophyta</taxon>
        <taxon>Magnoliopsida</taxon>
        <taxon>Ranunculales</taxon>
        <taxon>Papaveraceae</taxon>
        <taxon>Papaveroideae</taxon>
        <taxon>Papaver</taxon>
    </lineage>
</organism>
<comment type="caution">
    <text evidence="1">The sequence shown here is derived from an EMBL/GenBank/DDBJ whole genome shotgun (WGS) entry which is preliminary data.</text>
</comment>
<dbReference type="EMBL" id="JAJJMB010015994">
    <property type="protein sequence ID" value="KAI3850755.1"/>
    <property type="molecule type" value="Genomic_DNA"/>
</dbReference>
<dbReference type="PANTHER" id="PTHR36484:SF2">
    <property type="entry name" value="OS01G0558700 PROTEIN"/>
    <property type="match status" value="1"/>
</dbReference>
<accession>A0AAD4S248</accession>
<evidence type="ECO:0000313" key="2">
    <source>
        <dbReference type="Proteomes" id="UP001202328"/>
    </source>
</evidence>
<name>A0AAD4S248_9MAGN</name>
<evidence type="ECO:0000313" key="1">
    <source>
        <dbReference type="EMBL" id="KAI3850755.1"/>
    </source>
</evidence>
<dbReference type="AlphaFoldDB" id="A0AAD4S248"/>
<sequence length="104" mass="11163">MAVEETVALAIRDGHYTKNSAIDPPETNKNGDDAGAVVNAKGLQNSRCFSFVKIKLEPSGSLKDLDSDKLKTEIKKWAKAVAKFARQFSSRGFGSSRRGGGSSD</sequence>
<reference evidence="1" key="1">
    <citation type="submission" date="2022-04" db="EMBL/GenBank/DDBJ databases">
        <title>A functionally conserved STORR gene fusion in Papaver species that diverged 16.8 million years ago.</title>
        <authorList>
            <person name="Catania T."/>
        </authorList>
    </citation>
    <scope>NUCLEOTIDE SEQUENCE</scope>
    <source>
        <strain evidence="1">S-188037</strain>
    </source>
</reference>
<gene>
    <name evidence="1" type="ORF">MKW98_030815</name>
</gene>
<proteinExistence type="predicted"/>
<protein>
    <submittedName>
        <fullName evidence="1">Uncharacterized protein</fullName>
    </submittedName>
</protein>
<keyword evidence="2" id="KW-1185">Reference proteome</keyword>
<dbReference type="Proteomes" id="UP001202328">
    <property type="component" value="Unassembled WGS sequence"/>
</dbReference>